<evidence type="ECO:0008006" key="4">
    <source>
        <dbReference type="Google" id="ProtNLM"/>
    </source>
</evidence>
<proteinExistence type="predicted"/>
<evidence type="ECO:0000313" key="2">
    <source>
        <dbReference type="EMBL" id="MDI3236305.1"/>
    </source>
</evidence>
<feature type="transmembrane region" description="Helical" evidence="1">
    <location>
        <begin position="9"/>
        <end position="29"/>
    </location>
</feature>
<reference evidence="2 3" key="1">
    <citation type="submission" date="2023-04" db="EMBL/GenBank/DDBJ databases">
        <title>Antarctic isolates genomes.</title>
        <authorList>
            <person name="Dimov S.G."/>
        </authorList>
    </citation>
    <scope>NUCLEOTIDE SEQUENCE [LARGE SCALE GENOMIC DNA]</scope>
    <source>
        <strain evidence="2 3">AL19</strain>
    </source>
</reference>
<sequence>MLQSWKKRMLYGTAGLAVIGCVSALYIGLRPEEPKAVSYPVISKDLTTVMFTPKDGQVILLYGSDINRFKETQDDPQEPGLMTTLSKTGKELKTEAIADPDFYLMMLSQKGTDPRHIYAHHPDDIEADHFFTYDLKRGMFTKHQVPNTAITSVAHYGKDIWLESNASKPKGKIQLINVRTDKRYPVEDRLMPVFDSPILELDQTIAYANNGTEDDQEGAAGMVLLDQTTGKSRVIRKADEPYAYTALYSAKDTAYFATTDGVMIRLKTDGTMQQKLFSVLDDVNYWAMEPMRMINKQTGYQIIGIGENDTDQRLVKWTFGQAFRVEPVRPDFWQEGYYYRYLYRNPYKKTSYFTESKTSLSGKGRLIVTDDNLKTLRTIPVEGASGVEFVVD</sequence>
<keyword evidence="3" id="KW-1185">Reference proteome</keyword>
<dbReference type="RefSeq" id="WP_282357330.1">
    <property type="nucleotide sequence ID" value="NZ_JASBQV010000036.1"/>
</dbReference>
<keyword evidence="1" id="KW-0812">Transmembrane</keyword>
<evidence type="ECO:0000313" key="3">
    <source>
        <dbReference type="Proteomes" id="UP001243286"/>
    </source>
</evidence>
<evidence type="ECO:0000256" key="1">
    <source>
        <dbReference type="SAM" id="Phobius"/>
    </source>
</evidence>
<keyword evidence="1" id="KW-0472">Membrane</keyword>
<dbReference type="EMBL" id="JASBQV010000036">
    <property type="protein sequence ID" value="MDI3236305.1"/>
    <property type="molecule type" value="Genomic_DNA"/>
</dbReference>
<organism evidence="2 3">
    <name type="scientific">Exiguobacterium antarcticum</name>
    <dbReference type="NCBI Taxonomy" id="132920"/>
    <lineage>
        <taxon>Bacteria</taxon>
        <taxon>Bacillati</taxon>
        <taxon>Bacillota</taxon>
        <taxon>Bacilli</taxon>
        <taxon>Bacillales</taxon>
        <taxon>Bacillales Family XII. Incertae Sedis</taxon>
        <taxon>Exiguobacterium</taxon>
    </lineage>
</organism>
<name>A0ABT6R664_9BACL</name>
<dbReference type="Proteomes" id="UP001243286">
    <property type="component" value="Unassembled WGS sequence"/>
</dbReference>
<protein>
    <recommendedName>
        <fullName evidence="4">Lipoprotein</fullName>
    </recommendedName>
</protein>
<comment type="caution">
    <text evidence="2">The sequence shown here is derived from an EMBL/GenBank/DDBJ whole genome shotgun (WGS) entry which is preliminary data.</text>
</comment>
<gene>
    <name evidence="2" type="ORF">QK289_14925</name>
</gene>
<accession>A0ABT6R664</accession>
<dbReference type="PROSITE" id="PS51257">
    <property type="entry name" value="PROKAR_LIPOPROTEIN"/>
    <property type="match status" value="1"/>
</dbReference>
<keyword evidence="1" id="KW-1133">Transmembrane helix</keyword>